<dbReference type="Proteomes" id="UP000178082">
    <property type="component" value="Unassembled WGS sequence"/>
</dbReference>
<keyword evidence="3" id="KW-0540">Nuclease</keyword>
<dbReference type="PANTHER" id="PTHR34139">
    <property type="entry name" value="UPF0331 PROTEIN MJ0127"/>
    <property type="match status" value="1"/>
</dbReference>
<proteinExistence type="inferred from homology"/>
<keyword evidence="4" id="KW-0547">Nucleotide-binding</keyword>
<dbReference type="InterPro" id="IPR008201">
    <property type="entry name" value="HepT-like"/>
</dbReference>
<dbReference type="GO" id="GO:0110001">
    <property type="term" value="C:toxin-antitoxin complex"/>
    <property type="evidence" value="ECO:0007669"/>
    <property type="project" value="InterPro"/>
</dbReference>
<reference evidence="7 8" key="1">
    <citation type="journal article" date="2016" name="Nat. Commun.">
        <title>Thousands of microbial genomes shed light on interconnected biogeochemical processes in an aquifer system.</title>
        <authorList>
            <person name="Anantharaman K."/>
            <person name="Brown C.T."/>
            <person name="Hug L.A."/>
            <person name="Sharon I."/>
            <person name="Castelle C.J."/>
            <person name="Probst A.J."/>
            <person name="Thomas B.C."/>
            <person name="Singh A."/>
            <person name="Wilkins M.J."/>
            <person name="Karaoz U."/>
            <person name="Brodie E.L."/>
            <person name="Williams K.H."/>
            <person name="Hubbard S.S."/>
            <person name="Banfield J.F."/>
        </authorList>
    </citation>
    <scope>NUCLEOTIDE SEQUENCE [LARGE SCALE GENOMIC DNA]</scope>
</reference>
<evidence type="ECO:0000256" key="2">
    <source>
        <dbReference type="ARBA" id="ARBA00022649"/>
    </source>
</evidence>
<gene>
    <name evidence="7" type="ORF">A3G31_05195</name>
</gene>
<dbReference type="Pfam" id="PF01934">
    <property type="entry name" value="HepT-like"/>
    <property type="match status" value="1"/>
</dbReference>
<dbReference type="STRING" id="1817883.A3G31_05195"/>
<evidence type="ECO:0000256" key="3">
    <source>
        <dbReference type="ARBA" id="ARBA00022722"/>
    </source>
</evidence>
<dbReference type="GO" id="GO:0000166">
    <property type="term" value="F:nucleotide binding"/>
    <property type="evidence" value="ECO:0007669"/>
    <property type="project" value="UniProtKB-KW"/>
</dbReference>
<protein>
    <recommendedName>
        <fullName evidence="9">DUF86 domain-containing protein</fullName>
    </recommendedName>
</protein>
<sequence>MRRSFLLYLEDILESVNSILNYTGNLSFDELIIDKMRLDAIVRNFEIIGEASGKIPQDIKDKYSFIEWRKISDFRNVLAHEYFGIDYEIMWEIIKNKLPDLQKDTKSILEKEQ</sequence>
<dbReference type="InterPro" id="IPR037038">
    <property type="entry name" value="HepT-like_sf"/>
</dbReference>
<evidence type="ECO:0008006" key="9">
    <source>
        <dbReference type="Google" id="ProtNLM"/>
    </source>
</evidence>
<evidence type="ECO:0000256" key="4">
    <source>
        <dbReference type="ARBA" id="ARBA00022741"/>
    </source>
</evidence>
<dbReference type="AlphaFoldDB" id="A0A1F7SK72"/>
<dbReference type="InterPro" id="IPR051813">
    <property type="entry name" value="HepT_RNase_toxin"/>
</dbReference>
<dbReference type="SUPFAM" id="SSF81593">
    <property type="entry name" value="Nucleotidyltransferase substrate binding subunit/domain"/>
    <property type="match status" value="1"/>
</dbReference>
<keyword evidence="1" id="KW-0597">Phosphoprotein</keyword>
<evidence type="ECO:0000256" key="1">
    <source>
        <dbReference type="ARBA" id="ARBA00022553"/>
    </source>
</evidence>
<comment type="similarity">
    <text evidence="6">Belongs to the HepT RNase toxin family.</text>
</comment>
<dbReference type="GO" id="GO:0016787">
    <property type="term" value="F:hydrolase activity"/>
    <property type="evidence" value="ECO:0007669"/>
    <property type="project" value="UniProtKB-KW"/>
</dbReference>
<dbReference type="Gene3D" id="1.20.120.580">
    <property type="entry name" value="bsu32300-like"/>
    <property type="match status" value="1"/>
</dbReference>
<evidence type="ECO:0000313" key="7">
    <source>
        <dbReference type="EMBL" id="OGL54159.1"/>
    </source>
</evidence>
<dbReference type="PANTHER" id="PTHR34139:SF1">
    <property type="entry name" value="RNASE MJ1380-RELATED"/>
    <property type="match status" value="1"/>
</dbReference>
<name>A0A1F7SK72_9BACT</name>
<dbReference type="GO" id="GO:0004540">
    <property type="term" value="F:RNA nuclease activity"/>
    <property type="evidence" value="ECO:0007669"/>
    <property type="project" value="InterPro"/>
</dbReference>
<evidence type="ECO:0000313" key="8">
    <source>
        <dbReference type="Proteomes" id="UP000178082"/>
    </source>
</evidence>
<dbReference type="EMBL" id="MGDI01000016">
    <property type="protein sequence ID" value="OGL54159.1"/>
    <property type="molecule type" value="Genomic_DNA"/>
</dbReference>
<keyword evidence="5" id="KW-0378">Hydrolase</keyword>
<evidence type="ECO:0000256" key="6">
    <source>
        <dbReference type="ARBA" id="ARBA00024207"/>
    </source>
</evidence>
<accession>A0A1F7SK72</accession>
<keyword evidence="2" id="KW-1277">Toxin-antitoxin system</keyword>
<evidence type="ECO:0000256" key="5">
    <source>
        <dbReference type="ARBA" id="ARBA00022801"/>
    </source>
</evidence>
<organism evidence="7 8">
    <name type="scientific">Candidatus Schekmanbacteria bacterium RIFCSPLOWO2_12_FULL_38_15</name>
    <dbReference type="NCBI Taxonomy" id="1817883"/>
    <lineage>
        <taxon>Bacteria</taxon>
        <taxon>Candidatus Schekmaniibacteriota</taxon>
    </lineage>
</organism>
<comment type="caution">
    <text evidence="7">The sequence shown here is derived from an EMBL/GenBank/DDBJ whole genome shotgun (WGS) entry which is preliminary data.</text>
</comment>